<protein>
    <submittedName>
        <fullName evidence="1">Uncharacterized protein</fullName>
    </submittedName>
</protein>
<proteinExistence type="predicted"/>
<sequence>MYCVEIMVSGKDCYIGENPSGVPVALIEESDHIVFFKDWSHDFALKMNDQQINELKEAKDCVVIDFDQEQVKCLYAFPDVAVAFVKKDVAS</sequence>
<dbReference type="AlphaFoldDB" id="A0AAU8IGP7"/>
<evidence type="ECO:0000313" key="1">
    <source>
        <dbReference type="EMBL" id="XCJ17371.1"/>
    </source>
</evidence>
<gene>
    <name evidence="1" type="ORF">ABNN70_02260</name>
</gene>
<name>A0AAU8IGP7_9BACL</name>
<accession>A0AAU8IGP7</accession>
<dbReference type="RefSeq" id="WP_353948619.1">
    <property type="nucleotide sequence ID" value="NZ_CP159510.1"/>
</dbReference>
<dbReference type="EMBL" id="CP159510">
    <property type="protein sequence ID" value="XCJ17371.1"/>
    <property type="molecule type" value="Genomic_DNA"/>
</dbReference>
<organism evidence="1">
    <name type="scientific">Sporolactobacillus sp. Y61</name>
    <dbReference type="NCBI Taxonomy" id="3160863"/>
    <lineage>
        <taxon>Bacteria</taxon>
        <taxon>Bacillati</taxon>
        <taxon>Bacillota</taxon>
        <taxon>Bacilli</taxon>
        <taxon>Bacillales</taxon>
        <taxon>Sporolactobacillaceae</taxon>
        <taxon>Sporolactobacillus</taxon>
    </lineage>
</organism>
<reference evidence="1" key="1">
    <citation type="submission" date="2024-06" db="EMBL/GenBank/DDBJ databases">
        <authorList>
            <person name="Fan A."/>
            <person name="Zhang F.Y."/>
            <person name="Zhang L."/>
        </authorList>
    </citation>
    <scope>NUCLEOTIDE SEQUENCE</scope>
    <source>
        <strain evidence="1">Y61</strain>
    </source>
</reference>